<dbReference type="CDD" id="cd07344">
    <property type="entry name" value="M48_yhfN_like"/>
    <property type="match status" value="1"/>
</dbReference>
<feature type="domain" description="YgjP-like metallopeptidase" evidence="1">
    <location>
        <begin position="39"/>
        <end position="238"/>
    </location>
</feature>
<dbReference type="InterPro" id="IPR053136">
    <property type="entry name" value="UTP_pyrophosphatase-like"/>
</dbReference>
<protein>
    <submittedName>
        <fullName evidence="2">M48 family metallopeptidase</fullName>
    </submittedName>
</protein>
<dbReference type="RefSeq" id="WP_379509142.1">
    <property type="nucleotide sequence ID" value="NZ_JBHRTQ010000006.1"/>
</dbReference>
<accession>A0ABV7IQ89</accession>
<reference evidence="3" key="1">
    <citation type="journal article" date="2019" name="Int. J. Syst. Evol. Microbiol.">
        <title>The Global Catalogue of Microorganisms (GCM) 10K type strain sequencing project: providing services to taxonomists for standard genome sequencing and annotation.</title>
        <authorList>
            <consortium name="The Broad Institute Genomics Platform"/>
            <consortium name="The Broad Institute Genome Sequencing Center for Infectious Disease"/>
            <person name="Wu L."/>
            <person name="Ma J."/>
        </authorList>
    </citation>
    <scope>NUCLEOTIDE SEQUENCE [LARGE SCALE GENOMIC DNA]</scope>
    <source>
        <strain evidence="3">KCTC 42984</strain>
    </source>
</reference>
<evidence type="ECO:0000313" key="3">
    <source>
        <dbReference type="Proteomes" id="UP001595604"/>
    </source>
</evidence>
<dbReference type="EMBL" id="JBHRTQ010000006">
    <property type="protein sequence ID" value="MFC3173755.1"/>
    <property type="molecule type" value="Genomic_DNA"/>
</dbReference>
<dbReference type="InterPro" id="IPR002725">
    <property type="entry name" value="YgjP-like_metallopeptidase"/>
</dbReference>
<gene>
    <name evidence="2" type="ORF">ACFOD9_05765</name>
</gene>
<evidence type="ECO:0000313" key="2">
    <source>
        <dbReference type="EMBL" id="MFC3173755.1"/>
    </source>
</evidence>
<dbReference type="Gene3D" id="3.30.2010.10">
    <property type="entry name" value="Metalloproteases ('zincins'), catalytic domain"/>
    <property type="match status" value="1"/>
</dbReference>
<organism evidence="2 3">
    <name type="scientific">Novosphingobium bradum</name>
    <dbReference type="NCBI Taxonomy" id="1737444"/>
    <lineage>
        <taxon>Bacteria</taxon>
        <taxon>Pseudomonadati</taxon>
        <taxon>Pseudomonadota</taxon>
        <taxon>Alphaproteobacteria</taxon>
        <taxon>Sphingomonadales</taxon>
        <taxon>Sphingomonadaceae</taxon>
        <taxon>Novosphingobium</taxon>
    </lineage>
</organism>
<comment type="caution">
    <text evidence="2">The sequence shown here is derived from an EMBL/GenBank/DDBJ whole genome shotgun (WGS) entry which is preliminary data.</text>
</comment>
<evidence type="ECO:0000259" key="1">
    <source>
        <dbReference type="Pfam" id="PF01863"/>
    </source>
</evidence>
<proteinExistence type="predicted"/>
<name>A0ABV7IQ89_9SPHN</name>
<dbReference type="Proteomes" id="UP001595604">
    <property type="component" value="Unassembled WGS sequence"/>
</dbReference>
<keyword evidence="3" id="KW-1185">Reference proteome</keyword>
<dbReference type="PANTHER" id="PTHR30399:SF1">
    <property type="entry name" value="UTP PYROPHOSPHATASE"/>
    <property type="match status" value="1"/>
</dbReference>
<sequence>MSLLPDFLRRSPGKRDAAPTLTLGTRTLPIEIRRLATARRLTLRLAPDGSAIRITIPNWAPTREALAFVHSRTDWLESQLGNLPASQPLAPGGKLPWRGTPHLLVHRADLSRGVRLVAQTVEVGGPAESLNPRLRRWIQAEARALFEADLAHYAPRAGVAVPALALTNARRRWGSCSAEGTVRMNWRLAMAPDPVRRSVVAHEVTHLVHFDHSSRFHALLADLFEDDIATANRWLKHHGRTLYAPLG</sequence>
<dbReference type="PANTHER" id="PTHR30399">
    <property type="entry name" value="UNCHARACTERIZED PROTEIN YGJP"/>
    <property type="match status" value="1"/>
</dbReference>
<dbReference type="Pfam" id="PF01863">
    <property type="entry name" value="YgjP-like"/>
    <property type="match status" value="1"/>
</dbReference>